<accession>A0ABS5T8X4</accession>
<evidence type="ECO:0000256" key="8">
    <source>
        <dbReference type="SAM" id="Phobius"/>
    </source>
</evidence>
<comment type="caution">
    <text evidence="10">The sequence shown here is derived from an EMBL/GenBank/DDBJ whole genome shotgun (WGS) entry which is preliminary data.</text>
</comment>
<dbReference type="EMBL" id="JAHBAY010000001">
    <property type="protein sequence ID" value="MBT0767530.1"/>
    <property type="molecule type" value="Genomic_DNA"/>
</dbReference>
<dbReference type="Pfam" id="PF07690">
    <property type="entry name" value="MFS_1"/>
    <property type="match status" value="1"/>
</dbReference>
<evidence type="ECO:0000256" key="2">
    <source>
        <dbReference type="ARBA" id="ARBA00022448"/>
    </source>
</evidence>
<protein>
    <submittedName>
        <fullName evidence="10">MFS transporter</fullName>
    </submittedName>
</protein>
<evidence type="ECO:0000256" key="4">
    <source>
        <dbReference type="ARBA" id="ARBA00022692"/>
    </source>
</evidence>
<dbReference type="InterPro" id="IPR036259">
    <property type="entry name" value="MFS_trans_sf"/>
</dbReference>
<dbReference type="Proteomes" id="UP001197247">
    <property type="component" value="Unassembled WGS sequence"/>
</dbReference>
<keyword evidence="6 8" id="KW-0472">Membrane</keyword>
<organism evidence="10 11">
    <name type="scientific">Kineosporia corallincola</name>
    <dbReference type="NCBI Taxonomy" id="2835133"/>
    <lineage>
        <taxon>Bacteria</taxon>
        <taxon>Bacillati</taxon>
        <taxon>Actinomycetota</taxon>
        <taxon>Actinomycetes</taxon>
        <taxon>Kineosporiales</taxon>
        <taxon>Kineosporiaceae</taxon>
        <taxon>Kineosporia</taxon>
    </lineage>
</organism>
<keyword evidence="2" id="KW-0813">Transport</keyword>
<evidence type="ECO:0000256" key="1">
    <source>
        <dbReference type="ARBA" id="ARBA00004651"/>
    </source>
</evidence>
<dbReference type="PANTHER" id="PTHR42718">
    <property type="entry name" value="MAJOR FACILITATOR SUPERFAMILY MULTIDRUG TRANSPORTER MFSC"/>
    <property type="match status" value="1"/>
</dbReference>
<evidence type="ECO:0000313" key="10">
    <source>
        <dbReference type="EMBL" id="MBT0767530.1"/>
    </source>
</evidence>
<feature type="transmembrane region" description="Helical" evidence="8">
    <location>
        <begin position="302"/>
        <end position="324"/>
    </location>
</feature>
<dbReference type="InterPro" id="IPR011701">
    <property type="entry name" value="MFS"/>
</dbReference>
<evidence type="ECO:0000256" key="5">
    <source>
        <dbReference type="ARBA" id="ARBA00022989"/>
    </source>
</evidence>
<dbReference type="SUPFAM" id="SSF103473">
    <property type="entry name" value="MFS general substrate transporter"/>
    <property type="match status" value="1"/>
</dbReference>
<keyword evidence="4 8" id="KW-0812">Transmembrane</keyword>
<sequence length="490" mass="49538">MGDDARLRLSSAPGRWVLTAAVLGSAVVSLDATVVNVALPTIGRDLDAGVSGLQWTVNGYALTLAALILLGGSLGDRFGRRRVFVLGVTWFGVASLLCGLAPNLETLVLARALQGVGGALLTPGSLAMISASFHPDDRSRAIGAWSGLGGVASAAGPLLGGALLEQSWRWAFLINLPLTVFVVLLALRHVPESLDVTAPRQLDLTGALTGAVGLGGVTYALIAAAGDPGPEVAVAAIVGVLGLLLFVVTERRSDHPLVPLDLFASARFTATNLVTLALYAAISGVFFLLAIVLQVVMGLSPLAAGAATLPLTVLMLTFSARAGALAARIGPRRPMTLGPLTMAAGLLLMLRINSAAGYFTHVLPAVLVFGLGLTLTVAPLTATVLAAADDRHAGVASGVNNAVARTAGLLSVAVLPLVMGLSGDDFSDPQALAGGFRAAMLCCAGLVTLSALIAWRGIRDDAPAAPPAGYHCPVSQPPAAGAENPSPAGS</sequence>
<dbReference type="InterPro" id="IPR020846">
    <property type="entry name" value="MFS_dom"/>
</dbReference>
<feature type="transmembrane region" description="Helical" evidence="8">
    <location>
        <begin position="170"/>
        <end position="190"/>
    </location>
</feature>
<evidence type="ECO:0000256" key="3">
    <source>
        <dbReference type="ARBA" id="ARBA00022475"/>
    </source>
</evidence>
<dbReference type="PROSITE" id="PS50850">
    <property type="entry name" value="MFS"/>
    <property type="match status" value="1"/>
</dbReference>
<feature type="transmembrane region" description="Helical" evidence="8">
    <location>
        <begin position="336"/>
        <end position="359"/>
    </location>
</feature>
<reference evidence="10 11" key="1">
    <citation type="submission" date="2021-05" db="EMBL/GenBank/DDBJ databases">
        <title>Kineosporia and Streptomyces sp. nov. two new marine actinobacteria isolated from Coral.</title>
        <authorList>
            <person name="Buangrab K."/>
            <person name="Sutthacheep M."/>
            <person name="Yeemin T."/>
            <person name="Harunari E."/>
            <person name="Igarashi Y."/>
            <person name="Kanchanasin P."/>
            <person name="Tanasupawat S."/>
            <person name="Phongsopitanun W."/>
        </authorList>
    </citation>
    <scope>NUCLEOTIDE SEQUENCE [LARGE SCALE GENOMIC DNA]</scope>
    <source>
        <strain evidence="10 11">J2-2</strain>
    </source>
</reference>
<evidence type="ECO:0000313" key="11">
    <source>
        <dbReference type="Proteomes" id="UP001197247"/>
    </source>
</evidence>
<feature type="transmembrane region" description="Helical" evidence="8">
    <location>
        <begin position="16"/>
        <end position="39"/>
    </location>
</feature>
<feature type="transmembrane region" description="Helical" evidence="8">
    <location>
        <begin position="202"/>
        <end position="226"/>
    </location>
</feature>
<dbReference type="PANTHER" id="PTHR42718:SF42">
    <property type="entry name" value="EXPORT PROTEIN"/>
    <property type="match status" value="1"/>
</dbReference>
<feature type="transmembrane region" description="Helical" evidence="8">
    <location>
        <begin position="232"/>
        <end position="249"/>
    </location>
</feature>
<evidence type="ECO:0000259" key="9">
    <source>
        <dbReference type="PROSITE" id="PS50850"/>
    </source>
</evidence>
<dbReference type="RefSeq" id="WP_214153528.1">
    <property type="nucleotide sequence ID" value="NZ_JAHBAY010000001.1"/>
</dbReference>
<feature type="transmembrane region" description="Helical" evidence="8">
    <location>
        <begin position="399"/>
        <end position="419"/>
    </location>
</feature>
<feature type="transmembrane region" description="Helical" evidence="8">
    <location>
        <begin position="431"/>
        <end position="455"/>
    </location>
</feature>
<feature type="transmembrane region" description="Helical" evidence="8">
    <location>
        <begin position="141"/>
        <end position="164"/>
    </location>
</feature>
<dbReference type="CDD" id="cd17321">
    <property type="entry name" value="MFS_MMR_MDR_like"/>
    <property type="match status" value="1"/>
</dbReference>
<name>A0ABS5T8X4_9ACTN</name>
<keyword evidence="11" id="KW-1185">Reference proteome</keyword>
<feature type="domain" description="Major facilitator superfamily (MFS) profile" evidence="9">
    <location>
        <begin position="17"/>
        <end position="462"/>
    </location>
</feature>
<comment type="subcellular location">
    <subcellularLocation>
        <location evidence="1">Cell membrane</location>
        <topology evidence="1">Multi-pass membrane protein</topology>
    </subcellularLocation>
</comment>
<feature type="region of interest" description="Disordered" evidence="7">
    <location>
        <begin position="469"/>
        <end position="490"/>
    </location>
</feature>
<feature type="transmembrane region" description="Helical" evidence="8">
    <location>
        <begin position="83"/>
        <end position="102"/>
    </location>
</feature>
<dbReference type="InterPro" id="IPR004638">
    <property type="entry name" value="EmrB-like"/>
</dbReference>
<dbReference type="Gene3D" id="1.20.1250.20">
    <property type="entry name" value="MFS general substrate transporter like domains"/>
    <property type="match status" value="1"/>
</dbReference>
<feature type="transmembrane region" description="Helical" evidence="8">
    <location>
        <begin position="59"/>
        <end position="76"/>
    </location>
</feature>
<keyword evidence="5 8" id="KW-1133">Transmembrane helix</keyword>
<feature type="transmembrane region" description="Helical" evidence="8">
    <location>
        <begin position="365"/>
        <end position="387"/>
    </location>
</feature>
<proteinExistence type="predicted"/>
<gene>
    <name evidence="10" type="ORF">KIH74_01255</name>
</gene>
<dbReference type="NCBIfam" id="TIGR00711">
    <property type="entry name" value="efflux_EmrB"/>
    <property type="match status" value="1"/>
</dbReference>
<feature type="transmembrane region" description="Helical" evidence="8">
    <location>
        <begin position="108"/>
        <end position="129"/>
    </location>
</feature>
<keyword evidence="3" id="KW-1003">Cell membrane</keyword>
<evidence type="ECO:0000256" key="7">
    <source>
        <dbReference type="SAM" id="MobiDB-lite"/>
    </source>
</evidence>
<evidence type="ECO:0000256" key="6">
    <source>
        <dbReference type="ARBA" id="ARBA00023136"/>
    </source>
</evidence>
<feature type="transmembrane region" description="Helical" evidence="8">
    <location>
        <begin position="270"/>
        <end position="296"/>
    </location>
</feature>
<dbReference type="Gene3D" id="1.20.1720.10">
    <property type="entry name" value="Multidrug resistance protein D"/>
    <property type="match status" value="1"/>
</dbReference>